<dbReference type="Proteomes" id="UP001321047">
    <property type="component" value="Unassembled WGS sequence"/>
</dbReference>
<comment type="caution">
    <text evidence="2">The sequence shown here is derived from an EMBL/GenBank/DDBJ whole genome shotgun (WGS) entry which is preliminary data.</text>
</comment>
<name>A0AAP2Z8V9_9EURY</name>
<accession>A0AAP2Z8V9</accession>
<reference evidence="2 3" key="1">
    <citation type="submission" date="2022-09" db="EMBL/GenBank/DDBJ databases">
        <title>Enrichment on poylsaccharides allowed isolation of novel metabolic and taxonomic groups of Haloarchaea.</title>
        <authorList>
            <person name="Sorokin D.Y."/>
            <person name="Elcheninov A.G."/>
            <person name="Khizhniak T.V."/>
            <person name="Kolganova T.V."/>
            <person name="Kublanov I.V."/>
        </authorList>
    </citation>
    <scope>NUCLEOTIDE SEQUENCE [LARGE SCALE GENOMIC DNA]</scope>
    <source>
        <strain evidence="2 3">AArc-curdl1</strain>
    </source>
</reference>
<evidence type="ECO:0000256" key="1">
    <source>
        <dbReference type="SAM" id="MobiDB-lite"/>
    </source>
</evidence>
<evidence type="ECO:0000313" key="3">
    <source>
        <dbReference type="Proteomes" id="UP001321047"/>
    </source>
</evidence>
<organism evidence="2 3">
    <name type="scientific">Natronosalvus hydrolyticus</name>
    <dbReference type="NCBI Taxonomy" id="2979988"/>
    <lineage>
        <taxon>Archaea</taxon>
        <taxon>Methanobacteriati</taxon>
        <taxon>Methanobacteriota</taxon>
        <taxon>Stenosarchaea group</taxon>
        <taxon>Halobacteria</taxon>
        <taxon>Halobacteriales</taxon>
        <taxon>Natrialbaceae</taxon>
        <taxon>Natronosalvus</taxon>
    </lineage>
</organism>
<feature type="region of interest" description="Disordered" evidence="1">
    <location>
        <begin position="19"/>
        <end position="72"/>
    </location>
</feature>
<sequence length="234" mass="24629">MKRRTVLVALGSASALAGCLAENGGAGGNGDAGDDNKSDDDGTANGTNGAGENDGEHDDGSVVDSFDGELSRPDCSVEAETIEIEIEHDDEPLTYRTAATKPYPDPPDSLNEDTVLEYLDAFEHAYVSKEVLCGRNGSGHILNIAYSRQERKVFDWETPGTTIFLLRAAGATRGIEDSGAEWAAELGFHGVVYTVDETGVARADFDGAGGLEADELESKAPSPLEDGELVARFG</sequence>
<evidence type="ECO:0000313" key="2">
    <source>
        <dbReference type="EMBL" id="MCU4752423.1"/>
    </source>
</evidence>
<dbReference type="AlphaFoldDB" id="A0AAP2Z8V9"/>
<proteinExistence type="predicted"/>
<dbReference type="RefSeq" id="WP_342808766.1">
    <property type="nucleotide sequence ID" value="NZ_JAOPJZ010000007.1"/>
</dbReference>
<evidence type="ECO:0008006" key="4">
    <source>
        <dbReference type="Google" id="ProtNLM"/>
    </source>
</evidence>
<protein>
    <recommendedName>
        <fullName evidence="4">Lipoprotein</fullName>
    </recommendedName>
</protein>
<dbReference type="PROSITE" id="PS51257">
    <property type="entry name" value="PROKAR_LIPOPROTEIN"/>
    <property type="match status" value="1"/>
</dbReference>
<keyword evidence="3" id="KW-1185">Reference proteome</keyword>
<dbReference type="EMBL" id="JAOPJZ010000007">
    <property type="protein sequence ID" value="MCU4752423.1"/>
    <property type="molecule type" value="Genomic_DNA"/>
</dbReference>
<gene>
    <name evidence="2" type="ORF">OB919_10555</name>
</gene>